<keyword evidence="1" id="KW-1133">Transmembrane helix</keyword>
<evidence type="ECO:0000256" key="1">
    <source>
        <dbReference type="SAM" id="Phobius"/>
    </source>
</evidence>
<dbReference type="Proteomes" id="UP000198680">
    <property type="component" value="Unassembled WGS sequence"/>
</dbReference>
<protein>
    <recommendedName>
        <fullName evidence="4">DUF2007 domain-containing protein</fullName>
    </recommendedName>
</protein>
<evidence type="ECO:0000313" key="3">
    <source>
        <dbReference type="Proteomes" id="UP000198680"/>
    </source>
</evidence>
<accession>A0A1G9KZR6</accession>
<name>A0A1G9KZR6_9ACTN</name>
<dbReference type="OrthoDB" id="4561236at2"/>
<organism evidence="2 3">
    <name type="scientific">Geodermatophilus siccatus</name>
    <dbReference type="NCBI Taxonomy" id="1137991"/>
    <lineage>
        <taxon>Bacteria</taxon>
        <taxon>Bacillati</taxon>
        <taxon>Actinomycetota</taxon>
        <taxon>Actinomycetes</taxon>
        <taxon>Geodermatophilales</taxon>
        <taxon>Geodermatophilaceae</taxon>
        <taxon>Geodermatophilus</taxon>
    </lineage>
</organism>
<reference evidence="3" key="1">
    <citation type="submission" date="2016-10" db="EMBL/GenBank/DDBJ databases">
        <authorList>
            <person name="Varghese N."/>
            <person name="Submissions S."/>
        </authorList>
    </citation>
    <scope>NUCLEOTIDE SEQUENCE [LARGE SCALE GENOMIC DNA]</scope>
    <source>
        <strain evidence="3">DSM 45419</strain>
    </source>
</reference>
<dbReference type="AlphaFoldDB" id="A0A1G9KZR6"/>
<dbReference type="EMBL" id="FNHE01000001">
    <property type="protein sequence ID" value="SDL54815.1"/>
    <property type="molecule type" value="Genomic_DNA"/>
</dbReference>
<proteinExistence type="predicted"/>
<sequence length="104" mass="11127">MAPVAGTHYLAGPVIAFAVVAGLALFLRWAFRSDPRRRPPADDGLLTRVATLSRRESALALRAVLSDAGIRSTVRVPGPHRAEVLVFPEDADRARALAASFRPG</sequence>
<keyword evidence="3" id="KW-1185">Reference proteome</keyword>
<gene>
    <name evidence="2" type="ORF">SAMN05660642_00193</name>
</gene>
<evidence type="ECO:0008006" key="4">
    <source>
        <dbReference type="Google" id="ProtNLM"/>
    </source>
</evidence>
<evidence type="ECO:0000313" key="2">
    <source>
        <dbReference type="EMBL" id="SDL54815.1"/>
    </source>
</evidence>
<keyword evidence="1" id="KW-0472">Membrane</keyword>
<feature type="transmembrane region" description="Helical" evidence="1">
    <location>
        <begin position="6"/>
        <end position="31"/>
    </location>
</feature>
<dbReference type="RefSeq" id="WP_091212673.1">
    <property type="nucleotide sequence ID" value="NZ_FNHE01000001.1"/>
</dbReference>
<keyword evidence="1" id="KW-0812">Transmembrane</keyword>